<dbReference type="EMBL" id="JACOPG010000002">
    <property type="protein sequence ID" value="MBC5686433.1"/>
    <property type="molecule type" value="Genomic_DNA"/>
</dbReference>
<dbReference type="Pfam" id="PF01475">
    <property type="entry name" value="FUR"/>
    <property type="match status" value="1"/>
</dbReference>
<comment type="similarity">
    <text evidence="1">Belongs to the Fur family.</text>
</comment>
<keyword evidence="3" id="KW-0862">Zinc</keyword>
<dbReference type="SUPFAM" id="SSF46785">
    <property type="entry name" value="Winged helix' DNA-binding domain"/>
    <property type="match status" value="1"/>
</dbReference>
<keyword evidence="6" id="KW-0804">Transcription</keyword>
<dbReference type="Gene3D" id="3.30.1490.190">
    <property type="match status" value="1"/>
</dbReference>
<evidence type="ECO:0000256" key="1">
    <source>
        <dbReference type="ARBA" id="ARBA00007957"/>
    </source>
</evidence>
<dbReference type="Gene3D" id="1.10.10.10">
    <property type="entry name" value="Winged helix-like DNA-binding domain superfamily/Winged helix DNA-binding domain"/>
    <property type="match status" value="1"/>
</dbReference>
<dbReference type="PANTHER" id="PTHR33202">
    <property type="entry name" value="ZINC UPTAKE REGULATION PROTEIN"/>
    <property type="match status" value="1"/>
</dbReference>
<reference evidence="7 8" key="1">
    <citation type="submission" date="2020-08" db="EMBL/GenBank/DDBJ databases">
        <title>Genome public.</title>
        <authorList>
            <person name="Liu C."/>
            <person name="Sun Q."/>
        </authorList>
    </citation>
    <scope>NUCLEOTIDE SEQUENCE [LARGE SCALE GENOMIC DNA]</scope>
    <source>
        <strain evidence="7 8">NSJ-9</strain>
    </source>
</reference>
<keyword evidence="5" id="KW-0238">DNA-binding</keyword>
<sequence>MKTLNYSRQREAIYNYLLSTKKHPTAETIFQAVQQDYPKISLATVYRNLTVLEETGQVQRIPCNDAKDHYDANTAEHPHFVCNYCQSVLDLEMDNLEFLHTLANQGFGGTIEQSQVVFFGKCPACLDKEKNNNNS</sequence>
<comment type="caution">
    <text evidence="7">The sequence shown here is derived from an EMBL/GenBank/DDBJ whole genome shotgun (WGS) entry which is preliminary data.</text>
</comment>
<evidence type="ECO:0000256" key="5">
    <source>
        <dbReference type="ARBA" id="ARBA00023125"/>
    </source>
</evidence>
<accession>A0ABR7GH10</accession>
<evidence type="ECO:0000256" key="4">
    <source>
        <dbReference type="ARBA" id="ARBA00023015"/>
    </source>
</evidence>
<dbReference type="Proteomes" id="UP000643810">
    <property type="component" value="Unassembled WGS sequence"/>
</dbReference>
<name>A0ABR7GH10_9FIRM</name>
<organism evidence="7 8">
    <name type="scientific">Roseburia lenta</name>
    <dbReference type="NCBI Taxonomy" id="2763061"/>
    <lineage>
        <taxon>Bacteria</taxon>
        <taxon>Bacillati</taxon>
        <taxon>Bacillota</taxon>
        <taxon>Clostridia</taxon>
        <taxon>Lachnospirales</taxon>
        <taxon>Lachnospiraceae</taxon>
        <taxon>Roseburia</taxon>
    </lineage>
</organism>
<dbReference type="RefSeq" id="WP_118282413.1">
    <property type="nucleotide sequence ID" value="NZ_JACOPG010000002.1"/>
</dbReference>
<evidence type="ECO:0000256" key="3">
    <source>
        <dbReference type="ARBA" id="ARBA00022833"/>
    </source>
</evidence>
<protein>
    <submittedName>
        <fullName evidence="7">Transcriptional repressor</fullName>
    </submittedName>
</protein>
<dbReference type="InterPro" id="IPR036390">
    <property type="entry name" value="WH_DNA-bd_sf"/>
</dbReference>
<dbReference type="InterPro" id="IPR036388">
    <property type="entry name" value="WH-like_DNA-bd_sf"/>
</dbReference>
<keyword evidence="2" id="KW-0678">Repressor</keyword>
<evidence type="ECO:0000313" key="7">
    <source>
        <dbReference type="EMBL" id="MBC5686433.1"/>
    </source>
</evidence>
<evidence type="ECO:0000256" key="6">
    <source>
        <dbReference type="ARBA" id="ARBA00023163"/>
    </source>
</evidence>
<dbReference type="InterPro" id="IPR043135">
    <property type="entry name" value="Fur_C"/>
</dbReference>
<dbReference type="InterPro" id="IPR002481">
    <property type="entry name" value="FUR"/>
</dbReference>
<dbReference type="PANTHER" id="PTHR33202:SF8">
    <property type="entry name" value="PEROXIDE-RESPONSIVE REPRESSOR PERR"/>
    <property type="match status" value="1"/>
</dbReference>
<gene>
    <name evidence="7" type="ORF">H8R94_07425</name>
</gene>
<evidence type="ECO:0000313" key="8">
    <source>
        <dbReference type="Proteomes" id="UP000643810"/>
    </source>
</evidence>
<evidence type="ECO:0000256" key="2">
    <source>
        <dbReference type="ARBA" id="ARBA00022491"/>
    </source>
</evidence>
<keyword evidence="4" id="KW-0805">Transcription regulation</keyword>
<dbReference type="CDD" id="cd07153">
    <property type="entry name" value="Fur_like"/>
    <property type="match status" value="1"/>
</dbReference>
<keyword evidence="8" id="KW-1185">Reference proteome</keyword>
<proteinExistence type="inferred from homology"/>